<dbReference type="AlphaFoldDB" id="A0A5E4GHP1"/>
<reference evidence="1" key="1">
    <citation type="submission" date="2019-07" db="EMBL/GenBank/DDBJ databases">
        <authorList>
            <person name="Alioto T."/>
            <person name="Alioto T."/>
            <person name="Gomez Garrido J."/>
        </authorList>
    </citation>
    <scope>NUCLEOTIDE SEQUENCE [LARGE SCALE GENOMIC DNA]</scope>
</reference>
<reference evidence="3" key="2">
    <citation type="journal article" date="2020" name="Plant J.">
        <title>Transposons played a major role in the diversification between the closely related almond and peach genomes: results from the almond genome sequence.</title>
        <authorList>
            <person name="Alioto T."/>
            <person name="Alexiou K.G."/>
            <person name="Bardil A."/>
            <person name="Barteri F."/>
            <person name="Castanera R."/>
            <person name="Cruz F."/>
            <person name="Dhingra A."/>
            <person name="Duval H."/>
            <person name="Fernandez I Marti A."/>
            <person name="Frias L."/>
            <person name="Galan B."/>
            <person name="Garcia J.L."/>
            <person name="Howad W."/>
            <person name="Gomez-Garrido J."/>
            <person name="Gut M."/>
            <person name="Julca I."/>
            <person name="Morata J."/>
            <person name="Puigdomenech P."/>
            <person name="Ribeca P."/>
            <person name="Rubio Cabetas M.J."/>
            <person name="Vlasova A."/>
            <person name="Wirthensohn M."/>
            <person name="Garcia-Mas J."/>
            <person name="Gabaldon T."/>
            <person name="Casacuberta J.M."/>
            <person name="Arus P."/>
        </authorList>
    </citation>
    <scope>NUCLEOTIDE SEQUENCE [LARGE SCALE GENOMIC DNA]</scope>
    <source>
        <strain evidence="3">cv. Texas</strain>
    </source>
</reference>
<evidence type="ECO:0000313" key="1">
    <source>
        <dbReference type="EMBL" id="VVA39210.1"/>
    </source>
</evidence>
<proteinExistence type="predicted"/>
<protein>
    <submittedName>
        <fullName evidence="1">PREDICTED: LOC110786475</fullName>
    </submittedName>
</protein>
<dbReference type="Proteomes" id="UP000327085">
    <property type="component" value="Unassembled WGS sequence"/>
</dbReference>
<feature type="non-terminal residue" evidence="1">
    <location>
        <position position="1"/>
    </location>
</feature>
<dbReference type="EMBL" id="CABIKO010000754">
    <property type="protein sequence ID" value="VVA39210.1"/>
    <property type="molecule type" value="Genomic_DNA"/>
</dbReference>
<sequence length="95" mass="11060">KKVLKQAIQIYGVLGSYECKVVKNDKFRLYASLMQGENTYQIKSYTPKHSCSKGLHNKNITSTFLSQRYMSKIKDDPKIKKTTLQLEVHRELGYE</sequence>
<evidence type="ECO:0000313" key="2">
    <source>
        <dbReference type="EMBL" id="VVA39274.1"/>
    </source>
</evidence>
<dbReference type="EMBL" id="CABIKO010000763">
    <property type="protein sequence ID" value="VVA39274.1"/>
    <property type="molecule type" value="Genomic_DNA"/>
</dbReference>
<organism evidence="1 3">
    <name type="scientific">Prunus dulcis</name>
    <name type="common">Almond</name>
    <name type="synonym">Amygdalus dulcis</name>
    <dbReference type="NCBI Taxonomy" id="3755"/>
    <lineage>
        <taxon>Eukaryota</taxon>
        <taxon>Viridiplantae</taxon>
        <taxon>Streptophyta</taxon>
        <taxon>Embryophyta</taxon>
        <taxon>Tracheophyta</taxon>
        <taxon>Spermatophyta</taxon>
        <taxon>Magnoliopsida</taxon>
        <taxon>eudicotyledons</taxon>
        <taxon>Gunneridae</taxon>
        <taxon>Pentapetalae</taxon>
        <taxon>rosids</taxon>
        <taxon>fabids</taxon>
        <taxon>Rosales</taxon>
        <taxon>Rosaceae</taxon>
        <taxon>Amygdaloideae</taxon>
        <taxon>Amygdaleae</taxon>
        <taxon>Prunus</taxon>
    </lineage>
</organism>
<dbReference type="Gramene" id="VVA39274">
    <property type="protein sequence ID" value="VVA39274"/>
    <property type="gene ID" value="Prudul26B006065"/>
</dbReference>
<name>A0A5E4GHP1_PRUDU</name>
<gene>
    <name evidence="1" type="ORF">ALMOND_2B003026</name>
    <name evidence="2" type="ORF">ALMOND_2B006065</name>
</gene>
<accession>A0A5E4GHP1</accession>
<evidence type="ECO:0000313" key="3">
    <source>
        <dbReference type="Proteomes" id="UP000327085"/>
    </source>
</evidence>
<feature type="non-terminal residue" evidence="1">
    <location>
        <position position="95"/>
    </location>
</feature>
<dbReference type="InParanoid" id="A0A5E4GHP1"/>
<dbReference type="Gramene" id="VVA39210">
    <property type="protein sequence ID" value="VVA39210"/>
    <property type="gene ID" value="Prudul26B003026"/>
</dbReference>